<accession>A0A7W4JAJ5</accession>
<gene>
    <name evidence="1" type="ORF">HLH29_00705</name>
</gene>
<organism evidence="1 2">
    <name type="scientific">Gluconacetobacter tumulicola</name>
    <dbReference type="NCBI Taxonomy" id="1017177"/>
    <lineage>
        <taxon>Bacteria</taxon>
        <taxon>Pseudomonadati</taxon>
        <taxon>Pseudomonadota</taxon>
        <taxon>Alphaproteobacteria</taxon>
        <taxon>Acetobacterales</taxon>
        <taxon>Acetobacteraceae</taxon>
        <taxon>Gluconacetobacter</taxon>
    </lineage>
</organism>
<proteinExistence type="predicted"/>
<comment type="caution">
    <text evidence="1">The sequence shown here is derived from an EMBL/GenBank/DDBJ whole genome shotgun (WGS) entry which is preliminary data.</text>
</comment>
<reference evidence="1 2" key="1">
    <citation type="submission" date="2020-04" db="EMBL/GenBank/DDBJ databases">
        <title>Description of novel Gluconacetobacter.</title>
        <authorList>
            <person name="Sombolestani A."/>
        </authorList>
    </citation>
    <scope>NUCLEOTIDE SEQUENCE [LARGE SCALE GENOMIC DNA]</scope>
    <source>
        <strain evidence="1 2">LMG 27725</strain>
    </source>
</reference>
<dbReference type="Proteomes" id="UP000525623">
    <property type="component" value="Unassembled WGS sequence"/>
</dbReference>
<dbReference type="EMBL" id="JABEQL010000001">
    <property type="protein sequence ID" value="MBB2177700.1"/>
    <property type="molecule type" value="Genomic_DNA"/>
</dbReference>
<evidence type="ECO:0000313" key="2">
    <source>
        <dbReference type="Proteomes" id="UP000525623"/>
    </source>
</evidence>
<name>A0A7W4JAJ5_9PROT</name>
<protein>
    <submittedName>
        <fullName evidence="1">Uncharacterized protein</fullName>
    </submittedName>
</protein>
<sequence>MSRHVWNLGTVPRKTPVSFSTRSAALFPKTGNELVLPLDEALAAENPNVLAALSPQQEIRFQATASVDRFPATRFTGRDARAWLSTA</sequence>
<keyword evidence="2" id="KW-1185">Reference proteome</keyword>
<evidence type="ECO:0000313" key="1">
    <source>
        <dbReference type="EMBL" id="MBB2177700.1"/>
    </source>
</evidence>
<dbReference type="AlphaFoldDB" id="A0A7W4JAJ5"/>
<dbReference type="RefSeq" id="WP_182964085.1">
    <property type="nucleotide sequence ID" value="NZ_BAABGC010000002.1"/>
</dbReference>